<name>A0A096A9L8_9BURK</name>
<evidence type="ECO:0000259" key="2">
    <source>
        <dbReference type="Pfam" id="PF04326"/>
    </source>
</evidence>
<dbReference type="Gene3D" id="3.30.950.30">
    <property type="entry name" value="Schlafen, AAA domain"/>
    <property type="match status" value="1"/>
</dbReference>
<dbReference type="InterPro" id="IPR038475">
    <property type="entry name" value="RecG_C_sf"/>
</dbReference>
<feature type="compositionally biased region" description="Polar residues" evidence="1">
    <location>
        <begin position="507"/>
        <end position="518"/>
    </location>
</feature>
<reference evidence="3 4" key="1">
    <citation type="submission" date="2014-07" db="EMBL/GenBank/DDBJ databases">
        <authorList>
            <person name="McCorrison J."/>
            <person name="Sanka R."/>
            <person name="Torralba M."/>
            <person name="Gillis M."/>
            <person name="Haft D.H."/>
            <person name="Methe B."/>
            <person name="Sutton G."/>
            <person name="Nelson K.E."/>
        </authorList>
    </citation>
    <scope>NUCLEOTIDE SEQUENCE [LARGE SCALE GENOMIC DNA]</scope>
    <source>
        <strain evidence="3 4">DNF00040</strain>
    </source>
</reference>
<feature type="region of interest" description="Disordered" evidence="1">
    <location>
        <begin position="502"/>
        <end position="544"/>
    </location>
</feature>
<dbReference type="Pfam" id="PF04326">
    <property type="entry name" value="SLFN_AlbA_2"/>
    <property type="match status" value="1"/>
</dbReference>
<proteinExistence type="predicted"/>
<dbReference type="Gene3D" id="3.30.565.60">
    <property type="match status" value="1"/>
</dbReference>
<evidence type="ECO:0000313" key="3">
    <source>
        <dbReference type="EMBL" id="KGF27417.1"/>
    </source>
</evidence>
<gene>
    <name evidence="3" type="ORF">HMPREF2130_09980</name>
</gene>
<evidence type="ECO:0000256" key="1">
    <source>
        <dbReference type="SAM" id="MobiDB-lite"/>
    </source>
</evidence>
<dbReference type="AlphaFoldDB" id="A0A096A9L8"/>
<organism evidence="3 4">
    <name type="scientific">Oligella urethralis DNF00040</name>
    <dbReference type="NCBI Taxonomy" id="1401065"/>
    <lineage>
        <taxon>Bacteria</taxon>
        <taxon>Pseudomonadati</taxon>
        <taxon>Pseudomonadota</taxon>
        <taxon>Betaproteobacteria</taxon>
        <taxon>Burkholderiales</taxon>
        <taxon>Alcaligenaceae</taxon>
        <taxon>Oligella</taxon>
    </lineage>
</organism>
<dbReference type="InterPro" id="IPR007421">
    <property type="entry name" value="Schlafen_AlbA_2_dom"/>
</dbReference>
<dbReference type="InterPro" id="IPR038461">
    <property type="entry name" value="Schlafen_AlbA_2_dom_sf"/>
</dbReference>
<evidence type="ECO:0000313" key="4">
    <source>
        <dbReference type="Proteomes" id="UP000029629"/>
    </source>
</evidence>
<dbReference type="eggNOG" id="COG2865">
    <property type="taxonomic scope" value="Bacteria"/>
</dbReference>
<protein>
    <submittedName>
        <fullName evidence="3">ATPase AAA</fullName>
    </submittedName>
</protein>
<feature type="non-terminal residue" evidence="3">
    <location>
        <position position="544"/>
    </location>
</feature>
<comment type="caution">
    <text evidence="3">The sequence shown here is derived from an EMBL/GenBank/DDBJ whole genome shotgun (WGS) entry which is preliminary data.</text>
</comment>
<dbReference type="PANTHER" id="PTHR30595:SF6">
    <property type="entry name" value="SCHLAFEN ALBA-2 DOMAIN-CONTAINING PROTEIN"/>
    <property type="match status" value="1"/>
</dbReference>
<dbReference type="EMBL" id="JRNI01000064">
    <property type="protein sequence ID" value="KGF27417.1"/>
    <property type="molecule type" value="Genomic_DNA"/>
</dbReference>
<accession>A0A096A9L8</accession>
<feature type="compositionally biased region" description="Low complexity" evidence="1">
    <location>
        <begin position="519"/>
        <end position="544"/>
    </location>
</feature>
<feature type="domain" description="Schlafen AlbA-2" evidence="2">
    <location>
        <begin position="12"/>
        <end position="139"/>
    </location>
</feature>
<dbReference type="Proteomes" id="UP000029629">
    <property type="component" value="Unassembled WGS sequence"/>
</dbReference>
<keyword evidence="4" id="KW-1185">Reference proteome</keyword>
<dbReference type="PANTHER" id="PTHR30595">
    <property type="entry name" value="GLPR-RELATED TRANSCRIPTIONAL REPRESSOR"/>
    <property type="match status" value="1"/>
</dbReference>
<sequence length="544" mass="60984">MLQGEELSLLREGVDVECKLAVGKSGKGGLPLSIWNTYSAFANTNGGIIVLGVKELSDGGFELKGVENVQQLKTDFFNTINNKDKVSQNILSDKLVSEWTVNNKSLLLIAVPRATRKQQPIYLNSNPLGNTFIRQHEGDFRLDDEAVKRMLAEQAYDERDGVVLDKFGLDDLSIESLRAYRQRYSNLNPNAELSEKSDIEFLRRIGAYAKDREAGIEGLTKAGLLMFGLDHTIMEVFPNYMLDYQEQSNDKDVRWVDRIVPDGTWSGNLYDFYFKVYKKLTEDLKIPFALKDGMRQEDTPVHTAIREALVNSLVHADYSERASVLIIKKPDGFSFRNPGLMRVPVEQVFRGGESDGRNRRLHKMFRLINVGEQAGSGGPKIISGWEWQHWQTPYLYEKREPNNQTVLELKTVDLFPSHTIQQLERQFGVQFSQLSKLERVALAIAKLEDGVITHTRLHAISNEHSVEATRALQHLVKLGFLHSSGGRGAVYTLDGVEHIQPEDIFGSPSTENSGPSIRNNESSTGNSESSTGNSESSTGNSESS</sequence>